<dbReference type="OrthoDB" id="9763643at2"/>
<evidence type="ECO:0000259" key="3">
    <source>
        <dbReference type="Pfam" id="PF13354"/>
    </source>
</evidence>
<proteinExistence type="predicted"/>
<accession>A0A380LLQ3</accession>
<dbReference type="SMART" id="SM00728">
    <property type="entry name" value="ChW"/>
    <property type="match status" value="11"/>
</dbReference>
<dbReference type="InterPro" id="IPR045155">
    <property type="entry name" value="Beta-lactam_cat"/>
</dbReference>
<dbReference type="GO" id="GO:0008800">
    <property type="term" value="F:beta-lactamase activity"/>
    <property type="evidence" value="ECO:0007669"/>
    <property type="project" value="InterPro"/>
</dbReference>
<evidence type="ECO:0000256" key="1">
    <source>
        <dbReference type="SAM" id="MobiDB-lite"/>
    </source>
</evidence>
<keyword evidence="5" id="KW-1185">Reference proteome</keyword>
<dbReference type="GeneID" id="77462007"/>
<dbReference type="SUPFAM" id="SSF56601">
    <property type="entry name" value="beta-lactamase/transpeptidase-like"/>
    <property type="match status" value="1"/>
</dbReference>
<dbReference type="InterPro" id="IPR006637">
    <property type="entry name" value="ChW"/>
</dbReference>
<feature type="domain" description="Beta-lactamase class A catalytic" evidence="3">
    <location>
        <begin position="964"/>
        <end position="1050"/>
    </location>
</feature>
<dbReference type="Pfam" id="PF07538">
    <property type="entry name" value="ChW"/>
    <property type="match status" value="9"/>
</dbReference>
<feature type="region of interest" description="Disordered" evidence="1">
    <location>
        <begin position="158"/>
        <end position="212"/>
    </location>
</feature>
<dbReference type="AlphaFoldDB" id="A0A380LLQ3"/>
<dbReference type="RefSeq" id="WP_115240833.1">
    <property type="nucleotide sequence ID" value="NZ_UHFX01000003.1"/>
</dbReference>
<dbReference type="Proteomes" id="UP000255523">
    <property type="component" value="Unassembled WGS sequence"/>
</dbReference>
<feature type="chain" id="PRO_5016962304" evidence="2">
    <location>
        <begin position="24"/>
        <end position="1076"/>
    </location>
</feature>
<feature type="signal peptide" evidence="2">
    <location>
        <begin position="1"/>
        <end position="23"/>
    </location>
</feature>
<keyword evidence="2" id="KW-0732">Signal</keyword>
<name>A0A380LLQ3_9FIRM</name>
<organism evidence="4 5">
    <name type="scientific">Faecalicoccus pleomorphus</name>
    <dbReference type="NCBI Taxonomy" id="1323"/>
    <lineage>
        <taxon>Bacteria</taxon>
        <taxon>Bacillati</taxon>
        <taxon>Bacillota</taxon>
        <taxon>Erysipelotrichia</taxon>
        <taxon>Erysipelotrichales</taxon>
        <taxon>Erysipelotrichaceae</taxon>
        <taxon>Faecalicoccus</taxon>
    </lineage>
</organism>
<evidence type="ECO:0000256" key="2">
    <source>
        <dbReference type="SAM" id="SignalP"/>
    </source>
</evidence>
<evidence type="ECO:0000313" key="4">
    <source>
        <dbReference type="EMBL" id="SUO04145.1"/>
    </source>
</evidence>
<dbReference type="Pfam" id="PF13354">
    <property type="entry name" value="Beta-lactamase2"/>
    <property type="match status" value="1"/>
</dbReference>
<evidence type="ECO:0000313" key="5">
    <source>
        <dbReference type="Proteomes" id="UP000255523"/>
    </source>
</evidence>
<reference evidence="4 5" key="1">
    <citation type="submission" date="2018-06" db="EMBL/GenBank/DDBJ databases">
        <authorList>
            <consortium name="Pathogen Informatics"/>
            <person name="Doyle S."/>
        </authorList>
    </citation>
    <scope>NUCLEOTIDE SEQUENCE [LARGE SCALE GENOMIC DNA]</scope>
    <source>
        <strain evidence="4 5">NCTC11087</strain>
    </source>
</reference>
<sequence>MRKITSVMSVVLSLSIMTTPVYAQETRDWTNEESFVPSLSKQEEGTLTFDFRFMQEQPVQGEHASVVLPENYMVFENTEPVPVYAYTVETDQITDMVLGTVEVEDGEAIITFSGESVDYSIFKGEFNVTGDFIDEQYETDVVSWNLNDKVQENLRLPEKTEVPVKEEEQPAEDEIDNIETEPSVEEEEKPVMEETEPEESPEITPEAAVNSLEEDTEGLHYQAHVQNIGWMDAVNDGEVAGTQGQNLRMEALKIDLDSEEIQYRGHVQNLGWQNWVTGSQMAGTTGQDLRMEAVEIKLTGEMAQKYDIYYRVHVSDYGTLGWAKNGQTAGTTDLNTSMQSIEICLYEKGDVSAPQTGGSSLSPTNKGTLTYQAHVQNIGWQGSVADGDIAGTQKKSLRMEALRIYLNNPEGVEGSVRYKAHVENIGWQDWVGNGEIAGTTGQDLRIEAVQIELTGAMAERYDIYYRVHVSDYGTLGWAKNGEVAGTTDYKKAAQSIEIRLYEKGDSSAPQTGGSYLTPTNKGMITYQAHVENIGWQDSVADGNMAGTQGRSLRMEAMKIYLNNPEGVEGSVRYKAHVQNIGWQNWVNSGQVAGTTGQDLRMEAIQIELTGEMAEKYDIYYRVHVSNYGTLGWAKNGEIAGTMDFYLPVESIEINVYEKDDNSKPVSDTLSYLSGDYVNDLSFSLGYYGTGWENVTQNKSVIEKKDGNVTAFKATLESKHIAGSIEYSVHLQNDGWTEMYPADTILGNLDESKRIESIQIRLSGELTKYYSIYYRAKVENFGWLGWAKNGEISGTTKIGYRLEGLEIRVLPKTAPAPGSSLRHHVDSLYKDAKTALMELPETTNSIFVSNSGYALTSSERNNLQNIINQFNARGASVGFVMQDIKTGQILAYNPGIGLYSASCIKGPYVLSLLEAGIAPDQRTINTIQWSSNNDYSSLRSSYGHSVFQNWLGVAGVNPIQGSDLYTTTSPVDLAKMWLKGYSYFSGNYSYSAWARQYYQSTLNSMISQRLRGQYTVYSKYGEIALGGYYHVYNDAGIVMAGNSPYTISVMTSLPGTTGHNLVGDLAVILNQIHSNMV</sequence>
<dbReference type="InterPro" id="IPR012338">
    <property type="entry name" value="Beta-lactam/transpept-like"/>
</dbReference>
<dbReference type="GO" id="GO:0030655">
    <property type="term" value="P:beta-lactam antibiotic catabolic process"/>
    <property type="evidence" value="ECO:0007669"/>
    <property type="project" value="InterPro"/>
</dbReference>
<gene>
    <name evidence="4" type="ORF">NCTC11087_01039</name>
</gene>
<dbReference type="Gene3D" id="3.40.710.10">
    <property type="entry name" value="DD-peptidase/beta-lactamase superfamily"/>
    <property type="match status" value="1"/>
</dbReference>
<protein>
    <submittedName>
        <fullName evidence="4">Clostridial hydrophobic W</fullName>
    </submittedName>
</protein>
<dbReference type="EMBL" id="UHFX01000003">
    <property type="protein sequence ID" value="SUO04145.1"/>
    <property type="molecule type" value="Genomic_DNA"/>
</dbReference>
<feature type="compositionally biased region" description="Basic and acidic residues" evidence="1">
    <location>
        <begin position="158"/>
        <end position="168"/>
    </location>
</feature>
<feature type="compositionally biased region" description="Acidic residues" evidence="1">
    <location>
        <begin position="169"/>
        <end position="201"/>
    </location>
</feature>